<dbReference type="PROSITE" id="PS01095">
    <property type="entry name" value="GH18_1"/>
    <property type="match status" value="1"/>
</dbReference>
<evidence type="ECO:0000256" key="1">
    <source>
        <dbReference type="ARBA" id="ARBA00000822"/>
    </source>
</evidence>
<dbReference type="Pfam" id="PF00704">
    <property type="entry name" value="Glyco_hydro_18"/>
    <property type="match status" value="1"/>
</dbReference>
<dbReference type="AlphaFoldDB" id="A0A1R1XKU5"/>
<dbReference type="EMBL" id="LSSN01002732">
    <property type="protein sequence ID" value="OMJ15245.1"/>
    <property type="molecule type" value="Genomic_DNA"/>
</dbReference>
<keyword evidence="6" id="KW-0624">Polysaccharide degradation</keyword>
<evidence type="ECO:0000313" key="13">
    <source>
        <dbReference type="Proteomes" id="UP000187283"/>
    </source>
</evidence>
<evidence type="ECO:0000259" key="10">
    <source>
        <dbReference type="PROSITE" id="PS51910"/>
    </source>
</evidence>
<dbReference type="Gene3D" id="3.10.50.10">
    <property type="match status" value="1"/>
</dbReference>
<evidence type="ECO:0000256" key="9">
    <source>
        <dbReference type="SAM" id="MobiDB-lite"/>
    </source>
</evidence>
<keyword evidence="3" id="KW-0146">Chitin degradation</keyword>
<dbReference type="InterPro" id="IPR029070">
    <property type="entry name" value="Chitinase_insertion_sf"/>
</dbReference>
<feature type="region of interest" description="Disordered" evidence="9">
    <location>
        <begin position="241"/>
        <end position="267"/>
    </location>
</feature>
<dbReference type="PANTHER" id="PTHR11177">
    <property type="entry name" value="CHITINASE"/>
    <property type="match status" value="1"/>
</dbReference>
<organism evidence="11 13">
    <name type="scientific">Smittium culicis</name>
    <dbReference type="NCBI Taxonomy" id="133412"/>
    <lineage>
        <taxon>Eukaryota</taxon>
        <taxon>Fungi</taxon>
        <taxon>Fungi incertae sedis</taxon>
        <taxon>Zoopagomycota</taxon>
        <taxon>Kickxellomycotina</taxon>
        <taxon>Harpellomycetes</taxon>
        <taxon>Harpellales</taxon>
        <taxon>Legeriomycetaceae</taxon>
        <taxon>Smittium</taxon>
    </lineage>
</organism>
<accession>A0A1R1XKU5</accession>
<feature type="domain" description="GH18" evidence="10">
    <location>
        <begin position="1"/>
        <end position="339"/>
    </location>
</feature>
<evidence type="ECO:0000256" key="5">
    <source>
        <dbReference type="ARBA" id="ARBA00023295"/>
    </source>
</evidence>
<sequence>MASTVDGRKNFASSVCDFLVKYGFDGVDIDWEYPVTGGDPGNAYSPQDGINFVLLLSEMRNQLTQLALDINPRQIFELSVAMSPNTQIAKYTDVAAISVIANYIHVMTYGKHFMITNSLSTLNKLIVPKPSIGIFDANNLTHYSAAEALQYYINRGADPEFLAIGATFSGKAFKNVQGNFNQANMGLGLNFTGTPAVGELPGMIDSGIISYNGIKQLMSSATVSKSARQLRNEYGYMDYSSSSGVEPSSSGVEPTSSGVEPTTPVGPPNVFSSYYDNTAKNNVLYNPSSKVWISYEGIESLVEKCNFAKANNIQGGLFIWDISQDRDNTLINQLKGIIN</sequence>
<evidence type="ECO:0000256" key="7">
    <source>
        <dbReference type="RuleBase" id="RU000489"/>
    </source>
</evidence>
<dbReference type="GO" id="GO:0000272">
    <property type="term" value="P:polysaccharide catabolic process"/>
    <property type="evidence" value="ECO:0007669"/>
    <property type="project" value="UniProtKB-KW"/>
</dbReference>
<comment type="caution">
    <text evidence="11">The sequence shown here is derived from an EMBL/GenBank/DDBJ whole genome shotgun (WGS) entry which is preliminary data.</text>
</comment>
<gene>
    <name evidence="12" type="ORF">AYI70_g5131</name>
    <name evidence="11" type="ORF">AYI70_g7395</name>
</gene>
<keyword evidence="5 7" id="KW-0326">Glycosidase</keyword>
<keyword evidence="2 7" id="KW-0378">Hydrolase</keyword>
<keyword evidence="13" id="KW-1185">Reference proteome</keyword>
<comment type="similarity">
    <text evidence="8">Belongs to the glycosyl hydrolase 18 family.</text>
</comment>
<name>A0A1R1XKU5_9FUNG</name>
<dbReference type="Gene3D" id="3.20.20.80">
    <property type="entry name" value="Glycosidases"/>
    <property type="match status" value="2"/>
</dbReference>
<dbReference type="GO" id="GO:0008061">
    <property type="term" value="F:chitin binding"/>
    <property type="evidence" value="ECO:0007669"/>
    <property type="project" value="InterPro"/>
</dbReference>
<proteinExistence type="inferred from homology"/>
<feature type="compositionally biased region" description="Low complexity" evidence="9">
    <location>
        <begin position="241"/>
        <end position="254"/>
    </location>
</feature>
<evidence type="ECO:0000256" key="6">
    <source>
        <dbReference type="ARBA" id="ARBA00023326"/>
    </source>
</evidence>
<dbReference type="InterPro" id="IPR001579">
    <property type="entry name" value="Glyco_hydro_18_chit_AS"/>
</dbReference>
<dbReference type="PANTHER" id="PTHR11177:SF317">
    <property type="entry name" value="CHITINASE 12-RELATED"/>
    <property type="match status" value="1"/>
</dbReference>
<dbReference type="Proteomes" id="UP000187283">
    <property type="component" value="Unassembled WGS sequence"/>
</dbReference>
<comment type="catalytic activity">
    <reaction evidence="1">
        <text>Random endo-hydrolysis of N-acetyl-beta-D-glucosaminide (1-&gt;4)-beta-linkages in chitin and chitodextrins.</text>
        <dbReference type="EC" id="3.2.1.14"/>
    </reaction>
</comment>
<dbReference type="SMART" id="SM00636">
    <property type="entry name" value="Glyco_18"/>
    <property type="match status" value="1"/>
</dbReference>
<dbReference type="InterPro" id="IPR050314">
    <property type="entry name" value="Glycosyl_Hydrlase_18"/>
</dbReference>
<evidence type="ECO:0000256" key="4">
    <source>
        <dbReference type="ARBA" id="ARBA00023277"/>
    </source>
</evidence>
<evidence type="ECO:0000256" key="2">
    <source>
        <dbReference type="ARBA" id="ARBA00022801"/>
    </source>
</evidence>
<reference evidence="11 13" key="1">
    <citation type="submission" date="2017-01" db="EMBL/GenBank/DDBJ databases">
        <authorList>
            <person name="Mah S.A."/>
            <person name="Swanson W.J."/>
            <person name="Moy G.W."/>
            <person name="Vacquier V.D."/>
        </authorList>
    </citation>
    <scope>NUCLEOTIDE SEQUENCE [LARGE SCALE GENOMIC DNA]</scope>
    <source>
        <strain evidence="11 13">GSMNP</strain>
    </source>
</reference>
<dbReference type="OrthoDB" id="73875at2759"/>
<dbReference type="EMBL" id="LSSN01001651">
    <property type="protein sequence ID" value="OMJ18803.1"/>
    <property type="molecule type" value="Genomic_DNA"/>
</dbReference>
<dbReference type="GO" id="GO:0006032">
    <property type="term" value="P:chitin catabolic process"/>
    <property type="evidence" value="ECO:0007669"/>
    <property type="project" value="UniProtKB-KW"/>
</dbReference>
<dbReference type="InterPro" id="IPR001223">
    <property type="entry name" value="Glyco_hydro18_cat"/>
</dbReference>
<dbReference type="SUPFAM" id="SSF51445">
    <property type="entry name" value="(Trans)glycosidases"/>
    <property type="match status" value="1"/>
</dbReference>
<dbReference type="STRING" id="133412.A0A1R1XKU5"/>
<evidence type="ECO:0000256" key="8">
    <source>
        <dbReference type="RuleBase" id="RU004453"/>
    </source>
</evidence>
<protein>
    <submittedName>
        <fullName evidence="11">Chitinase A1</fullName>
    </submittedName>
</protein>
<keyword evidence="4" id="KW-0119">Carbohydrate metabolism</keyword>
<dbReference type="PROSITE" id="PS51910">
    <property type="entry name" value="GH18_2"/>
    <property type="match status" value="1"/>
</dbReference>
<dbReference type="GO" id="GO:0008843">
    <property type="term" value="F:endochitinase activity"/>
    <property type="evidence" value="ECO:0007669"/>
    <property type="project" value="UniProtKB-EC"/>
</dbReference>
<dbReference type="InterPro" id="IPR011583">
    <property type="entry name" value="Chitinase_II/V-like_cat"/>
</dbReference>
<evidence type="ECO:0000313" key="11">
    <source>
        <dbReference type="EMBL" id="OMJ15245.1"/>
    </source>
</evidence>
<evidence type="ECO:0000313" key="12">
    <source>
        <dbReference type="EMBL" id="OMJ18803.1"/>
    </source>
</evidence>
<dbReference type="InterPro" id="IPR017853">
    <property type="entry name" value="GH"/>
</dbReference>
<evidence type="ECO:0000256" key="3">
    <source>
        <dbReference type="ARBA" id="ARBA00023024"/>
    </source>
</evidence>